<dbReference type="InterPro" id="IPR036918">
    <property type="entry name" value="Pyrv_Knase_C_sf"/>
</dbReference>
<evidence type="ECO:0000313" key="4">
    <source>
        <dbReference type="Proteomes" id="UP001054252"/>
    </source>
</evidence>
<feature type="domain" description="Pyruvate kinase C-terminal" evidence="2">
    <location>
        <begin position="70"/>
        <end position="168"/>
    </location>
</feature>
<dbReference type="PANTHER" id="PTHR11817">
    <property type="entry name" value="PYRUVATE KINASE"/>
    <property type="match status" value="1"/>
</dbReference>
<dbReference type="EMBL" id="BPVZ01000072">
    <property type="protein sequence ID" value="GKV26547.1"/>
    <property type="molecule type" value="Genomic_DNA"/>
</dbReference>
<evidence type="ECO:0000256" key="1">
    <source>
        <dbReference type="ARBA" id="ARBA00048152"/>
    </source>
</evidence>
<dbReference type="GO" id="GO:0004743">
    <property type="term" value="F:pyruvate kinase activity"/>
    <property type="evidence" value="ECO:0007669"/>
    <property type="project" value="UniProtKB-EC"/>
</dbReference>
<keyword evidence="4" id="KW-1185">Reference proteome</keyword>
<dbReference type="SUPFAM" id="SSF52935">
    <property type="entry name" value="PK C-terminal domain-like"/>
    <property type="match status" value="1"/>
</dbReference>
<dbReference type="GO" id="GO:0030955">
    <property type="term" value="F:potassium ion binding"/>
    <property type="evidence" value="ECO:0007669"/>
    <property type="project" value="InterPro"/>
</dbReference>
<accession>A0AAV5KPG7</accession>
<dbReference type="InterPro" id="IPR015795">
    <property type="entry name" value="Pyrv_Knase_C"/>
</dbReference>
<organism evidence="3 4">
    <name type="scientific">Rubroshorea leprosula</name>
    <dbReference type="NCBI Taxonomy" id="152421"/>
    <lineage>
        <taxon>Eukaryota</taxon>
        <taxon>Viridiplantae</taxon>
        <taxon>Streptophyta</taxon>
        <taxon>Embryophyta</taxon>
        <taxon>Tracheophyta</taxon>
        <taxon>Spermatophyta</taxon>
        <taxon>Magnoliopsida</taxon>
        <taxon>eudicotyledons</taxon>
        <taxon>Gunneridae</taxon>
        <taxon>Pentapetalae</taxon>
        <taxon>rosids</taxon>
        <taxon>malvids</taxon>
        <taxon>Malvales</taxon>
        <taxon>Dipterocarpaceae</taxon>
        <taxon>Rubroshorea</taxon>
    </lineage>
</organism>
<dbReference type="Gene3D" id="3.40.1380.20">
    <property type="entry name" value="Pyruvate kinase, C-terminal domain"/>
    <property type="match status" value="1"/>
</dbReference>
<reference evidence="3 4" key="1">
    <citation type="journal article" date="2021" name="Commun. Biol.">
        <title>The genome of Shorea leprosula (Dipterocarpaceae) highlights the ecological relevance of drought in aseasonal tropical rainforests.</title>
        <authorList>
            <person name="Ng K.K.S."/>
            <person name="Kobayashi M.J."/>
            <person name="Fawcett J.A."/>
            <person name="Hatakeyama M."/>
            <person name="Paape T."/>
            <person name="Ng C.H."/>
            <person name="Ang C.C."/>
            <person name="Tnah L.H."/>
            <person name="Lee C.T."/>
            <person name="Nishiyama T."/>
            <person name="Sese J."/>
            <person name="O'Brien M.J."/>
            <person name="Copetti D."/>
            <person name="Mohd Noor M.I."/>
            <person name="Ong R.C."/>
            <person name="Putra M."/>
            <person name="Sireger I.Z."/>
            <person name="Indrioko S."/>
            <person name="Kosugi Y."/>
            <person name="Izuno A."/>
            <person name="Isagi Y."/>
            <person name="Lee S.L."/>
            <person name="Shimizu K.K."/>
        </authorList>
    </citation>
    <scope>NUCLEOTIDE SEQUENCE [LARGE SCALE GENOMIC DNA]</scope>
    <source>
        <strain evidence="3">214</strain>
    </source>
</reference>
<gene>
    <name evidence="3" type="ORF">SLEP1_g35831</name>
</gene>
<dbReference type="Pfam" id="PF02887">
    <property type="entry name" value="PK_C"/>
    <property type="match status" value="1"/>
</dbReference>
<dbReference type="Proteomes" id="UP001054252">
    <property type="component" value="Unassembled WGS sequence"/>
</dbReference>
<dbReference type="AlphaFoldDB" id="A0AAV5KPG7"/>
<sequence>MQVADVSEAVRQFADALMLSGESAIGSYGQKALAVLRMASSRMELWSREEIKHILHQRQLGVSLPDRIAEQICNCAVEMANNLGVDAIFVYTKYGHMASLLSRNRPCPPIFAFTNDSDTRMALNLQWGVIPLLVDLSDDMEGNISRTMGLMKTKGMVEPRDVVLVVSDLTPTIPNSSAFQAIQVKEVD</sequence>
<name>A0AAV5KPG7_9ROSI</name>
<dbReference type="PRINTS" id="PR01050">
    <property type="entry name" value="PYRUVTKNASE"/>
</dbReference>
<protein>
    <recommendedName>
        <fullName evidence="2">Pyruvate kinase C-terminal domain-containing protein</fullName>
    </recommendedName>
</protein>
<proteinExistence type="predicted"/>
<comment type="catalytic activity">
    <reaction evidence="1">
        <text>pyruvate + ATP = phosphoenolpyruvate + ADP + H(+)</text>
        <dbReference type="Rhea" id="RHEA:18157"/>
        <dbReference type="ChEBI" id="CHEBI:15361"/>
        <dbReference type="ChEBI" id="CHEBI:15378"/>
        <dbReference type="ChEBI" id="CHEBI:30616"/>
        <dbReference type="ChEBI" id="CHEBI:58702"/>
        <dbReference type="ChEBI" id="CHEBI:456216"/>
        <dbReference type="EC" id="2.7.1.40"/>
    </reaction>
</comment>
<evidence type="ECO:0000259" key="2">
    <source>
        <dbReference type="Pfam" id="PF02887"/>
    </source>
</evidence>
<evidence type="ECO:0000313" key="3">
    <source>
        <dbReference type="EMBL" id="GKV26547.1"/>
    </source>
</evidence>
<dbReference type="InterPro" id="IPR001697">
    <property type="entry name" value="Pyr_Knase"/>
</dbReference>
<dbReference type="InterPro" id="IPR040442">
    <property type="entry name" value="Pyrv_kinase-like_dom_sf"/>
</dbReference>
<dbReference type="GO" id="GO:0000287">
    <property type="term" value="F:magnesium ion binding"/>
    <property type="evidence" value="ECO:0007669"/>
    <property type="project" value="InterPro"/>
</dbReference>
<comment type="caution">
    <text evidence="3">The sequence shown here is derived from an EMBL/GenBank/DDBJ whole genome shotgun (WGS) entry which is preliminary data.</text>
</comment>
<dbReference type="Gene3D" id="3.20.20.60">
    <property type="entry name" value="Phosphoenolpyruvate-binding domains"/>
    <property type="match status" value="1"/>
</dbReference>